<evidence type="ECO:0000313" key="2">
    <source>
        <dbReference type="Proteomes" id="UP000054485"/>
    </source>
</evidence>
<protein>
    <submittedName>
        <fullName evidence="1">Uncharacterized protein</fullName>
    </submittedName>
</protein>
<accession>A0A0D0A5H1</accession>
<name>A0A0D0A5H1_9AGAM</name>
<dbReference type="EMBL" id="KN835945">
    <property type="protein sequence ID" value="KIK33429.1"/>
    <property type="molecule type" value="Genomic_DNA"/>
</dbReference>
<reference evidence="2" key="2">
    <citation type="submission" date="2015-01" db="EMBL/GenBank/DDBJ databases">
        <title>Evolutionary Origins and Diversification of the Mycorrhizal Mutualists.</title>
        <authorList>
            <consortium name="DOE Joint Genome Institute"/>
            <consortium name="Mycorrhizal Genomics Consortium"/>
            <person name="Kohler A."/>
            <person name="Kuo A."/>
            <person name="Nagy L.G."/>
            <person name="Floudas D."/>
            <person name="Copeland A."/>
            <person name="Barry K.W."/>
            <person name="Cichocki N."/>
            <person name="Veneault-Fourrey C."/>
            <person name="LaButti K."/>
            <person name="Lindquist E.A."/>
            <person name="Lipzen A."/>
            <person name="Lundell T."/>
            <person name="Morin E."/>
            <person name="Murat C."/>
            <person name="Riley R."/>
            <person name="Ohm R."/>
            <person name="Sun H."/>
            <person name="Tunlid A."/>
            <person name="Henrissat B."/>
            <person name="Grigoriev I.V."/>
            <person name="Hibbett D.S."/>
            <person name="Martin F."/>
        </authorList>
    </citation>
    <scope>NUCLEOTIDE SEQUENCE [LARGE SCALE GENOMIC DNA]</scope>
    <source>
        <strain evidence="2">UH-Slu-Lm8-n1</strain>
    </source>
</reference>
<dbReference type="Proteomes" id="UP000054485">
    <property type="component" value="Unassembled WGS sequence"/>
</dbReference>
<evidence type="ECO:0000313" key="1">
    <source>
        <dbReference type="EMBL" id="KIK33429.1"/>
    </source>
</evidence>
<organism evidence="1 2">
    <name type="scientific">Suillus luteus UH-Slu-Lm8-n1</name>
    <dbReference type="NCBI Taxonomy" id="930992"/>
    <lineage>
        <taxon>Eukaryota</taxon>
        <taxon>Fungi</taxon>
        <taxon>Dikarya</taxon>
        <taxon>Basidiomycota</taxon>
        <taxon>Agaricomycotina</taxon>
        <taxon>Agaricomycetes</taxon>
        <taxon>Agaricomycetidae</taxon>
        <taxon>Boletales</taxon>
        <taxon>Suillineae</taxon>
        <taxon>Suillaceae</taxon>
        <taxon>Suillus</taxon>
    </lineage>
</organism>
<dbReference type="AlphaFoldDB" id="A0A0D0A5H1"/>
<gene>
    <name evidence="1" type="ORF">CY34DRAFT_46530</name>
</gene>
<dbReference type="OrthoDB" id="2683651at2759"/>
<dbReference type="InParanoid" id="A0A0D0A5H1"/>
<sequence length="54" mass="6201">HLFIRNLQESDTRYLQALLDDDRRIITECEQLAKSQGYGPLMPCSFVTSPSSQK</sequence>
<feature type="non-terminal residue" evidence="1">
    <location>
        <position position="54"/>
    </location>
</feature>
<reference evidence="1 2" key="1">
    <citation type="submission" date="2014-04" db="EMBL/GenBank/DDBJ databases">
        <authorList>
            <consortium name="DOE Joint Genome Institute"/>
            <person name="Kuo A."/>
            <person name="Ruytinx J."/>
            <person name="Rineau F."/>
            <person name="Colpaert J."/>
            <person name="Kohler A."/>
            <person name="Nagy L.G."/>
            <person name="Floudas D."/>
            <person name="Copeland A."/>
            <person name="Barry K.W."/>
            <person name="Cichocki N."/>
            <person name="Veneault-Fourrey C."/>
            <person name="LaButti K."/>
            <person name="Lindquist E.A."/>
            <person name="Lipzen A."/>
            <person name="Lundell T."/>
            <person name="Morin E."/>
            <person name="Murat C."/>
            <person name="Sun H."/>
            <person name="Tunlid A."/>
            <person name="Henrissat B."/>
            <person name="Grigoriev I.V."/>
            <person name="Hibbett D.S."/>
            <person name="Martin F."/>
            <person name="Nordberg H.P."/>
            <person name="Cantor M.N."/>
            <person name="Hua S.X."/>
        </authorList>
    </citation>
    <scope>NUCLEOTIDE SEQUENCE [LARGE SCALE GENOMIC DNA]</scope>
    <source>
        <strain evidence="1 2">UH-Slu-Lm8-n1</strain>
    </source>
</reference>
<feature type="non-terminal residue" evidence="1">
    <location>
        <position position="1"/>
    </location>
</feature>
<dbReference type="HOGENOM" id="CLU_200847_0_0_1"/>
<keyword evidence="2" id="KW-1185">Reference proteome</keyword>
<proteinExistence type="predicted"/>